<dbReference type="InterPro" id="IPR006311">
    <property type="entry name" value="TAT_signal"/>
</dbReference>
<reference evidence="1" key="1">
    <citation type="submission" date="2024-05" db="EMBL/GenBank/DDBJ databases">
        <title>Planctomycetes of the genus Singulisphaera possess chitinolytic capabilities.</title>
        <authorList>
            <person name="Ivanova A."/>
        </authorList>
    </citation>
    <scope>NUCLEOTIDE SEQUENCE</scope>
    <source>
        <strain evidence="1">Ch08T</strain>
    </source>
</reference>
<evidence type="ECO:0000313" key="1">
    <source>
        <dbReference type="EMBL" id="XBH06621.1"/>
    </source>
</evidence>
<protein>
    <submittedName>
        <fullName evidence="1">Uncharacterized protein</fullName>
    </submittedName>
</protein>
<organism evidence="1">
    <name type="scientific">Singulisphaera sp. Ch08</name>
    <dbReference type="NCBI Taxonomy" id="3120278"/>
    <lineage>
        <taxon>Bacteria</taxon>
        <taxon>Pseudomonadati</taxon>
        <taxon>Planctomycetota</taxon>
        <taxon>Planctomycetia</taxon>
        <taxon>Isosphaerales</taxon>
        <taxon>Isosphaeraceae</taxon>
        <taxon>Singulisphaera</taxon>
    </lineage>
</organism>
<dbReference type="RefSeq" id="WP_406699470.1">
    <property type="nucleotide sequence ID" value="NZ_CP155447.1"/>
</dbReference>
<proteinExistence type="predicted"/>
<accession>A0AAU7CN14</accession>
<name>A0AAU7CN14_9BACT</name>
<dbReference type="PROSITE" id="PS51257">
    <property type="entry name" value="PROKAR_LIPOPROTEIN"/>
    <property type="match status" value="1"/>
</dbReference>
<dbReference type="EMBL" id="CP155447">
    <property type="protein sequence ID" value="XBH06621.1"/>
    <property type="molecule type" value="Genomic_DNA"/>
</dbReference>
<gene>
    <name evidence="1" type="ORF">V5E97_11445</name>
</gene>
<dbReference type="PROSITE" id="PS51318">
    <property type="entry name" value="TAT"/>
    <property type="match status" value="1"/>
</dbReference>
<sequence>MQDKLSRRVFIQMAGASSLAAIGCDVKDAPTVALVVAEGGLRVYQIVAVWVGEKLLALPHPAARISGVALVASAVPAELTVAYLDRELQRREIRVILEEERKIAVEGKGSVTLDIDYLDLEHQPRKARGILDEAQKIDVESKGSVTFVSGHILRG</sequence>
<dbReference type="AlphaFoldDB" id="A0AAU7CN14"/>